<comment type="caution">
    <text evidence="1">The sequence shown here is derived from an EMBL/GenBank/DDBJ whole genome shotgun (WGS) entry which is preliminary data.</text>
</comment>
<organism evidence="1 2">
    <name type="scientific">Carnegiea gigantea</name>
    <dbReference type="NCBI Taxonomy" id="171969"/>
    <lineage>
        <taxon>Eukaryota</taxon>
        <taxon>Viridiplantae</taxon>
        <taxon>Streptophyta</taxon>
        <taxon>Embryophyta</taxon>
        <taxon>Tracheophyta</taxon>
        <taxon>Spermatophyta</taxon>
        <taxon>Magnoliopsida</taxon>
        <taxon>eudicotyledons</taxon>
        <taxon>Gunneridae</taxon>
        <taxon>Pentapetalae</taxon>
        <taxon>Caryophyllales</taxon>
        <taxon>Cactineae</taxon>
        <taxon>Cactaceae</taxon>
        <taxon>Cactoideae</taxon>
        <taxon>Echinocereeae</taxon>
        <taxon>Carnegiea</taxon>
    </lineage>
</organism>
<accession>A0A9Q1GQ63</accession>
<reference evidence="1" key="1">
    <citation type="submission" date="2022-04" db="EMBL/GenBank/DDBJ databases">
        <title>Carnegiea gigantea Genome sequencing and assembly v2.</title>
        <authorList>
            <person name="Copetti D."/>
            <person name="Sanderson M.J."/>
            <person name="Burquez A."/>
            <person name="Wojciechowski M.F."/>
        </authorList>
    </citation>
    <scope>NUCLEOTIDE SEQUENCE</scope>
    <source>
        <strain evidence="1">SGP5-SGP5p</strain>
        <tissue evidence="1">Aerial part</tissue>
    </source>
</reference>
<sequence>MNPSARLADFLVAGGAGLSLGKLISLSSEERTLSRSSEPFTDLMVWRRLKRVEEDPSSYQILHHDIEFGHRPRARLTLQGKFTYKPLYWEWLEENRTPHLRILSAVINDEVHGCSNREVIFDELLVVEGQHTETFLLCTFILPVRVTGCIYPGTFNIASFMASGTVYCLPMAILTSIYKGINEISCSSHLGRSGGNLPTYFLYAWFVGNFVRKSLMVRPPTVRAW</sequence>
<gene>
    <name evidence="1" type="ORF">Cgig2_004703</name>
</gene>
<dbReference type="Proteomes" id="UP001153076">
    <property type="component" value="Unassembled WGS sequence"/>
</dbReference>
<name>A0A9Q1GQ63_9CARY</name>
<proteinExistence type="predicted"/>
<keyword evidence="2" id="KW-1185">Reference proteome</keyword>
<evidence type="ECO:0000313" key="2">
    <source>
        <dbReference type="Proteomes" id="UP001153076"/>
    </source>
</evidence>
<protein>
    <submittedName>
        <fullName evidence="1">Uncharacterized protein</fullName>
    </submittedName>
</protein>
<dbReference type="AlphaFoldDB" id="A0A9Q1GQ63"/>
<dbReference type="EMBL" id="JAKOGI010002053">
    <property type="protein sequence ID" value="KAJ8423105.1"/>
    <property type="molecule type" value="Genomic_DNA"/>
</dbReference>
<evidence type="ECO:0000313" key="1">
    <source>
        <dbReference type="EMBL" id="KAJ8423105.1"/>
    </source>
</evidence>